<reference evidence="4 5" key="1">
    <citation type="submission" date="2016-07" db="EMBL/GenBank/DDBJ databases">
        <title>Pervasive Adenine N6-methylation of Active Genes in Fungi.</title>
        <authorList>
            <consortium name="DOE Joint Genome Institute"/>
            <person name="Mondo S.J."/>
            <person name="Dannebaum R.O."/>
            <person name="Kuo R.C."/>
            <person name="Labutti K."/>
            <person name="Haridas S."/>
            <person name="Kuo A."/>
            <person name="Salamov A."/>
            <person name="Ahrendt S.R."/>
            <person name="Lipzen A."/>
            <person name="Sullivan W."/>
            <person name="Andreopoulos W.B."/>
            <person name="Clum A."/>
            <person name="Lindquist E."/>
            <person name="Daum C."/>
            <person name="Ramamoorthy G.K."/>
            <person name="Gryganskyi A."/>
            <person name="Culley D."/>
            <person name="Magnuson J.K."/>
            <person name="James T.Y."/>
            <person name="O'Malley M.A."/>
            <person name="Stajich J.E."/>
            <person name="Spatafora J.W."/>
            <person name="Visel A."/>
            <person name="Grigoriev I.V."/>
        </authorList>
    </citation>
    <scope>NUCLEOTIDE SEQUENCE [LARGE SCALE GENOMIC DNA]</scope>
    <source>
        <strain evidence="4 5">NRRL 3116</strain>
    </source>
</reference>
<dbReference type="CDD" id="cd02947">
    <property type="entry name" value="TRX_family"/>
    <property type="match status" value="1"/>
</dbReference>
<dbReference type="PANTHER" id="PTHR46115">
    <property type="entry name" value="THIOREDOXIN-LIKE PROTEIN 1"/>
    <property type="match status" value="1"/>
</dbReference>
<dbReference type="EMBL" id="MCFF01000004">
    <property type="protein sequence ID" value="ORZ27356.1"/>
    <property type="molecule type" value="Genomic_DNA"/>
</dbReference>
<feature type="compositionally biased region" description="Basic and acidic residues" evidence="2">
    <location>
        <begin position="86"/>
        <end position="97"/>
    </location>
</feature>
<dbReference type="Pfam" id="PF00085">
    <property type="entry name" value="Thioredoxin"/>
    <property type="match status" value="1"/>
</dbReference>
<dbReference type="InParanoid" id="A0A1Y2GYL1"/>
<dbReference type="InterPro" id="IPR036249">
    <property type="entry name" value="Thioredoxin-like_sf"/>
</dbReference>
<evidence type="ECO:0000313" key="5">
    <source>
        <dbReference type="Proteomes" id="UP000193648"/>
    </source>
</evidence>
<dbReference type="STRING" id="64571.A0A1Y2GYL1"/>
<evidence type="ECO:0000259" key="3">
    <source>
        <dbReference type="Pfam" id="PF00085"/>
    </source>
</evidence>
<gene>
    <name evidence="4" type="ORF">BCR41DRAFT_392682</name>
</gene>
<keyword evidence="5" id="KW-1185">Reference proteome</keyword>
<dbReference type="InterPro" id="IPR013766">
    <property type="entry name" value="Thioredoxin_domain"/>
</dbReference>
<proteinExistence type="predicted"/>
<name>A0A1Y2GYL1_9FUNG</name>
<organism evidence="4 5">
    <name type="scientific">Lobosporangium transversale</name>
    <dbReference type="NCBI Taxonomy" id="64571"/>
    <lineage>
        <taxon>Eukaryota</taxon>
        <taxon>Fungi</taxon>
        <taxon>Fungi incertae sedis</taxon>
        <taxon>Mucoromycota</taxon>
        <taxon>Mortierellomycotina</taxon>
        <taxon>Mortierellomycetes</taxon>
        <taxon>Mortierellales</taxon>
        <taxon>Mortierellaceae</taxon>
        <taxon>Lobosporangium</taxon>
    </lineage>
</organism>
<feature type="domain" description="Thioredoxin" evidence="3">
    <location>
        <begin position="43"/>
        <end position="97"/>
    </location>
</feature>
<dbReference type="Gene3D" id="3.40.30.10">
    <property type="entry name" value="Glutaredoxin"/>
    <property type="match status" value="1"/>
</dbReference>
<evidence type="ECO:0000256" key="2">
    <source>
        <dbReference type="SAM" id="MobiDB-lite"/>
    </source>
</evidence>
<dbReference type="GeneID" id="33570323"/>
<accession>A0A1Y2GYL1</accession>
<comment type="caution">
    <text evidence="4">The sequence shown here is derived from an EMBL/GenBank/DDBJ whole genome shotgun (WGS) entry which is preliminary data.</text>
</comment>
<dbReference type="SUPFAM" id="SSF52833">
    <property type="entry name" value="Thioredoxin-like"/>
    <property type="match status" value="1"/>
</dbReference>
<evidence type="ECO:0000256" key="1">
    <source>
        <dbReference type="ARBA" id="ARBA00023157"/>
    </source>
</evidence>
<dbReference type="OrthoDB" id="2121326at2759"/>
<dbReference type="RefSeq" id="XP_021885083.1">
    <property type="nucleotide sequence ID" value="XM_022028480.1"/>
</dbReference>
<protein>
    <recommendedName>
        <fullName evidence="3">Thioredoxin domain-containing protein</fullName>
    </recommendedName>
</protein>
<feature type="region of interest" description="Disordered" evidence="2">
    <location>
        <begin position="86"/>
        <end position="106"/>
    </location>
</feature>
<evidence type="ECO:0000313" key="4">
    <source>
        <dbReference type="EMBL" id="ORZ27356.1"/>
    </source>
</evidence>
<dbReference type="Proteomes" id="UP000193648">
    <property type="component" value="Unassembled WGS sequence"/>
</dbReference>
<keyword evidence="1" id="KW-1015">Disulfide bond</keyword>
<dbReference type="AlphaFoldDB" id="A0A1Y2GYL1"/>
<sequence length="106" mass="12026">MSRITVIKDEAEYRGFFSVPYERFIAVEFTRGKPSSKMLDCSTLYHKVIFLQVDVDEQSGIAQGAGVTAVPTIHFYKNDEKLNEVPNADPKKLKDTLSQHFGSKIR</sequence>